<evidence type="ECO:0008006" key="4">
    <source>
        <dbReference type="Google" id="ProtNLM"/>
    </source>
</evidence>
<dbReference type="Proteomes" id="UP000199103">
    <property type="component" value="Chromosome I"/>
</dbReference>
<keyword evidence="3" id="KW-1185">Reference proteome</keyword>
<dbReference type="InterPro" id="IPR043519">
    <property type="entry name" value="NT_sf"/>
</dbReference>
<reference evidence="2 3" key="1">
    <citation type="submission" date="2016-10" db="EMBL/GenBank/DDBJ databases">
        <authorList>
            <person name="de Groot N.N."/>
        </authorList>
    </citation>
    <scope>NUCLEOTIDE SEQUENCE [LARGE SCALE GENOMIC DNA]</scope>
    <source>
        <strain evidence="2 3">DSM 21800</strain>
    </source>
</reference>
<evidence type="ECO:0000256" key="1">
    <source>
        <dbReference type="SAM" id="MobiDB-lite"/>
    </source>
</evidence>
<accession>A0A1H2A9G7</accession>
<dbReference type="SUPFAM" id="SSF81301">
    <property type="entry name" value="Nucleotidyltransferase"/>
    <property type="match status" value="1"/>
</dbReference>
<organism evidence="2 3">
    <name type="scientific">Microlunatus soli</name>
    <dbReference type="NCBI Taxonomy" id="630515"/>
    <lineage>
        <taxon>Bacteria</taxon>
        <taxon>Bacillati</taxon>
        <taxon>Actinomycetota</taxon>
        <taxon>Actinomycetes</taxon>
        <taxon>Propionibacteriales</taxon>
        <taxon>Propionibacteriaceae</taxon>
        <taxon>Microlunatus</taxon>
    </lineage>
</organism>
<evidence type="ECO:0000313" key="3">
    <source>
        <dbReference type="Proteomes" id="UP000199103"/>
    </source>
</evidence>
<dbReference type="Gene3D" id="3.30.460.40">
    <property type="match status" value="1"/>
</dbReference>
<protein>
    <recommendedName>
        <fullName evidence="4">Nucleotidyl transferase AbiEii toxin, Type IV TA system</fullName>
    </recommendedName>
</protein>
<name>A0A1H2A9G7_9ACTN</name>
<feature type="compositionally biased region" description="Polar residues" evidence="1">
    <location>
        <begin position="99"/>
        <end position="115"/>
    </location>
</feature>
<feature type="region of interest" description="Disordered" evidence="1">
    <location>
        <begin position="95"/>
        <end position="115"/>
    </location>
</feature>
<evidence type="ECO:0000313" key="2">
    <source>
        <dbReference type="EMBL" id="SDT42625.1"/>
    </source>
</evidence>
<dbReference type="EMBL" id="LT629772">
    <property type="protein sequence ID" value="SDT42625.1"/>
    <property type="molecule type" value="Genomic_DNA"/>
</dbReference>
<sequence length="238" mass="26354">MWRSARDGKITSVRRHRMGSVTSRSVRCPYYGPSMKSVWSTALMVTAEILNRNRIPWMLVGSAATALRGAAITPGDLDIAVNTADDLTRAANLMPTPSVEPQDTTPDWLSSQSAPTLSFGDAGEQWTFGRWIIEGFRVEIAHIESPRTTTLYLETRSTLSWSDREPLECAGHDVPTVRVEPQIATMIARDQTDRIDATLAAVGIETLDPSRLRRAINDKRTEAPDLVIPDQIRQVLAV</sequence>
<gene>
    <name evidence="2" type="ORF">SAMN04489812_5770</name>
</gene>
<proteinExistence type="predicted"/>
<dbReference type="AlphaFoldDB" id="A0A1H2A9G7"/>